<proteinExistence type="predicted"/>
<evidence type="ECO:0000256" key="1">
    <source>
        <dbReference type="SAM" id="Coils"/>
    </source>
</evidence>
<feature type="transmembrane region" description="Helical" evidence="2">
    <location>
        <begin position="148"/>
        <end position="173"/>
    </location>
</feature>
<feature type="coiled-coil region" evidence="1">
    <location>
        <begin position="279"/>
        <end position="306"/>
    </location>
</feature>
<dbReference type="Proteomes" id="UP000800040">
    <property type="component" value="Unassembled WGS sequence"/>
</dbReference>
<dbReference type="OrthoDB" id="3799619at2759"/>
<name>A0A6A5K9S2_9PLEO</name>
<reference evidence="3" key="1">
    <citation type="submission" date="2020-01" db="EMBL/GenBank/DDBJ databases">
        <authorList>
            <consortium name="DOE Joint Genome Institute"/>
            <person name="Haridas S."/>
            <person name="Albert R."/>
            <person name="Binder M."/>
            <person name="Bloem J."/>
            <person name="Labutti K."/>
            <person name="Salamov A."/>
            <person name="Andreopoulos B."/>
            <person name="Baker S.E."/>
            <person name="Barry K."/>
            <person name="Bills G."/>
            <person name="Bluhm B.H."/>
            <person name="Cannon C."/>
            <person name="Castanera R."/>
            <person name="Culley D.E."/>
            <person name="Daum C."/>
            <person name="Ezra D."/>
            <person name="Gonzalez J.B."/>
            <person name="Henrissat B."/>
            <person name="Kuo A."/>
            <person name="Liang C."/>
            <person name="Lipzen A."/>
            <person name="Lutzoni F."/>
            <person name="Magnuson J."/>
            <person name="Mondo S."/>
            <person name="Nolan M."/>
            <person name="Ohm R."/>
            <person name="Pangilinan J."/>
            <person name="Park H.-J."/>
            <person name="Ramirez L."/>
            <person name="Alfaro M."/>
            <person name="Sun H."/>
            <person name="Tritt A."/>
            <person name="Yoshinaga Y."/>
            <person name="Zwiers L.-H."/>
            <person name="Turgeon B.G."/>
            <person name="Goodwin S.B."/>
            <person name="Spatafora J.W."/>
            <person name="Crous P.W."/>
            <person name="Grigoriev I.V."/>
        </authorList>
    </citation>
    <scope>NUCLEOTIDE SEQUENCE</scope>
    <source>
        <strain evidence="3">P77</strain>
    </source>
</reference>
<keyword evidence="2" id="KW-1133">Transmembrane helix</keyword>
<keyword evidence="2" id="KW-0472">Membrane</keyword>
<evidence type="ECO:0000256" key="2">
    <source>
        <dbReference type="SAM" id="Phobius"/>
    </source>
</evidence>
<keyword evidence="1" id="KW-0175">Coiled coil</keyword>
<keyword evidence="2" id="KW-0812">Transmembrane</keyword>
<organism evidence="3 4">
    <name type="scientific">Decorospora gaudefroyi</name>
    <dbReference type="NCBI Taxonomy" id="184978"/>
    <lineage>
        <taxon>Eukaryota</taxon>
        <taxon>Fungi</taxon>
        <taxon>Dikarya</taxon>
        <taxon>Ascomycota</taxon>
        <taxon>Pezizomycotina</taxon>
        <taxon>Dothideomycetes</taxon>
        <taxon>Pleosporomycetidae</taxon>
        <taxon>Pleosporales</taxon>
        <taxon>Pleosporineae</taxon>
        <taxon>Pleosporaceae</taxon>
        <taxon>Decorospora</taxon>
    </lineage>
</organism>
<sequence>MTEVQGAMVGFQNHVQKQKDDNKPLYKWTKFDGYRHISRALTCLDGKALNFEPIHLPAAHVKMCLDKATHYSLSVSQIAVFAMGVMSEKTASCIDEIEESALSAEGKVNAQTRITKELKRLLKHCATATDRVYAALDLLRQGLLIDDWVWTAVGLLLGAATSATIGIAVAYLYGSTDFALALKANPEGMHAEVLDLVRRNQAVTNLTGEIYSIKLDGVTQRCQALEDASESHGLRIDNLVDALGVPNEEGTYFSTSPKATPEQCCDVPQDIRSHIQKIADNADLQIGRLHQEMQQMRKNMNRMDIRLMKRLDKVDRYGL</sequence>
<protein>
    <submittedName>
        <fullName evidence="3">Uncharacterized protein</fullName>
    </submittedName>
</protein>
<gene>
    <name evidence="3" type="ORF">BDW02DRAFT_554104</name>
</gene>
<evidence type="ECO:0000313" key="3">
    <source>
        <dbReference type="EMBL" id="KAF1832726.1"/>
    </source>
</evidence>
<accession>A0A6A5K9S2</accession>
<dbReference type="AlphaFoldDB" id="A0A6A5K9S2"/>
<evidence type="ECO:0000313" key="4">
    <source>
        <dbReference type="Proteomes" id="UP000800040"/>
    </source>
</evidence>
<dbReference type="EMBL" id="ML975332">
    <property type="protein sequence ID" value="KAF1832726.1"/>
    <property type="molecule type" value="Genomic_DNA"/>
</dbReference>
<keyword evidence="4" id="KW-1185">Reference proteome</keyword>